<keyword evidence="3" id="KW-0238">DNA-binding</keyword>
<evidence type="ECO:0000256" key="2">
    <source>
        <dbReference type="ARBA" id="ARBA00023015"/>
    </source>
</evidence>
<name>A0AAV8WFY0_9CUCU</name>
<keyword evidence="9" id="KW-1185">Reference proteome</keyword>
<keyword evidence="5" id="KW-0539">Nucleus</keyword>
<dbReference type="EMBL" id="JANEYG010000002">
    <property type="protein sequence ID" value="KAJ8924995.1"/>
    <property type="molecule type" value="Genomic_DNA"/>
</dbReference>
<evidence type="ECO:0000256" key="1">
    <source>
        <dbReference type="ARBA" id="ARBA00004123"/>
    </source>
</evidence>
<dbReference type="Pfam" id="PF00249">
    <property type="entry name" value="Myb_DNA-binding"/>
    <property type="match status" value="2"/>
</dbReference>
<dbReference type="PROSITE" id="PS50090">
    <property type="entry name" value="MYB_LIKE"/>
    <property type="match status" value="3"/>
</dbReference>
<accession>A0AAV8WFY0</accession>
<dbReference type="GO" id="GO:0042795">
    <property type="term" value="P:snRNA transcription by RNA polymerase II"/>
    <property type="evidence" value="ECO:0007669"/>
    <property type="project" value="TreeGrafter"/>
</dbReference>
<dbReference type="SMART" id="SM00717">
    <property type="entry name" value="SANT"/>
    <property type="match status" value="4"/>
</dbReference>
<dbReference type="PANTHER" id="PTHR46621:SF1">
    <property type="entry name" value="SNRNA-ACTIVATING PROTEIN COMPLEX SUBUNIT 4"/>
    <property type="match status" value="1"/>
</dbReference>
<dbReference type="GO" id="GO:0001006">
    <property type="term" value="F:RNA polymerase III type 3 promoter sequence-specific DNA binding"/>
    <property type="evidence" value="ECO:0007669"/>
    <property type="project" value="TreeGrafter"/>
</dbReference>
<dbReference type="SUPFAM" id="SSF46689">
    <property type="entry name" value="Homeodomain-like"/>
    <property type="match status" value="2"/>
</dbReference>
<reference evidence="8 9" key="1">
    <citation type="journal article" date="2023" name="Insect Mol. Biol.">
        <title>Genome sequencing provides insights into the evolution of gene families encoding plant cell wall-degrading enzymes in longhorned beetles.</title>
        <authorList>
            <person name="Shin N.R."/>
            <person name="Okamura Y."/>
            <person name="Kirsch R."/>
            <person name="Pauchet Y."/>
        </authorList>
    </citation>
    <scope>NUCLEOTIDE SEQUENCE [LARGE SCALE GENOMIC DNA]</scope>
    <source>
        <strain evidence="8">EAD_L_NR</strain>
    </source>
</reference>
<dbReference type="InterPro" id="IPR051575">
    <property type="entry name" value="Myb-like_DNA-bd"/>
</dbReference>
<dbReference type="Gene3D" id="1.10.10.60">
    <property type="entry name" value="Homeodomain-like"/>
    <property type="match status" value="4"/>
</dbReference>
<evidence type="ECO:0008006" key="10">
    <source>
        <dbReference type="Google" id="ProtNLM"/>
    </source>
</evidence>
<dbReference type="AlphaFoldDB" id="A0AAV8WFY0"/>
<dbReference type="GO" id="GO:0000978">
    <property type="term" value="F:RNA polymerase II cis-regulatory region sequence-specific DNA binding"/>
    <property type="evidence" value="ECO:0007669"/>
    <property type="project" value="TreeGrafter"/>
</dbReference>
<dbReference type="PROSITE" id="PS51294">
    <property type="entry name" value="HTH_MYB"/>
    <property type="match status" value="3"/>
</dbReference>
<feature type="domain" description="HTH myb-type" evidence="7">
    <location>
        <begin position="395"/>
        <end position="430"/>
    </location>
</feature>
<evidence type="ECO:0000256" key="3">
    <source>
        <dbReference type="ARBA" id="ARBA00023125"/>
    </source>
</evidence>
<evidence type="ECO:0000313" key="9">
    <source>
        <dbReference type="Proteomes" id="UP001159042"/>
    </source>
</evidence>
<dbReference type="GO" id="GO:0019185">
    <property type="term" value="C:snRNA-activating protein complex"/>
    <property type="evidence" value="ECO:0007669"/>
    <property type="project" value="TreeGrafter"/>
</dbReference>
<dbReference type="GO" id="GO:0042796">
    <property type="term" value="P:snRNA transcription by RNA polymerase III"/>
    <property type="evidence" value="ECO:0007669"/>
    <property type="project" value="TreeGrafter"/>
</dbReference>
<evidence type="ECO:0000259" key="6">
    <source>
        <dbReference type="PROSITE" id="PS50090"/>
    </source>
</evidence>
<dbReference type="InterPro" id="IPR009057">
    <property type="entry name" value="Homeodomain-like_sf"/>
</dbReference>
<evidence type="ECO:0000313" key="8">
    <source>
        <dbReference type="EMBL" id="KAJ8924995.1"/>
    </source>
</evidence>
<feature type="domain" description="HTH myb-type" evidence="7">
    <location>
        <begin position="340"/>
        <end position="394"/>
    </location>
</feature>
<feature type="domain" description="Myb-like" evidence="6">
    <location>
        <begin position="283"/>
        <end position="335"/>
    </location>
</feature>
<dbReference type="CDD" id="cd00167">
    <property type="entry name" value="SANT"/>
    <property type="match status" value="3"/>
</dbReference>
<dbReference type="InterPro" id="IPR001005">
    <property type="entry name" value="SANT/Myb"/>
</dbReference>
<keyword evidence="2" id="KW-0805">Transcription regulation</keyword>
<organism evidence="8 9">
    <name type="scientific">Exocentrus adspersus</name>
    <dbReference type="NCBI Taxonomy" id="1586481"/>
    <lineage>
        <taxon>Eukaryota</taxon>
        <taxon>Metazoa</taxon>
        <taxon>Ecdysozoa</taxon>
        <taxon>Arthropoda</taxon>
        <taxon>Hexapoda</taxon>
        <taxon>Insecta</taxon>
        <taxon>Pterygota</taxon>
        <taxon>Neoptera</taxon>
        <taxon>Endopterygota</taxon>
        <taxon>Coleoptera</taxon>
        <taxon>Polyphaga</taxon>
        <taxon>Cucujiformia</taxon>
        <taxon>Chrysomeloidea</taxon>
        <taxon>Cerambycidae</taxon>
        <taxon>Lamiinae</taxon>
        <taxon>Acanthocinini</taxon>
        <taxon>Exocentrus</taxon>
    </lineage>
</organism>
<feature type="domain" description="HTH myb-type" evidence="7">
    <location>
        <begin position="283"/>
        <end position="339"/>
    </location>
</feature>
<evidence type="ECO:0000259" key="7">
    <source>
        <dbReference type="PROSITE" id="PS51294"/>
    </source>
</evidence>
<dbReference type="GO" id="GO:0005634">
    <property type="term" value="C:nucleus"/>
    <property type="evidence" value="ECO:0007669"/>
    <property type="project" value="UniProtKB-SubCell"/>
</dbReference>
<protein>
    <recommendedName>
        <fullName evidence="10">snRNA-activating protein complex subunit 4</fullName>
    </recommendedName>
</protein>
<proteinExistence type="predicted"/>
<feature type="domain" description="Myb-like" evidence="6">
    <location>
        <begin position="336"/>
        <end position="390"/>
    </location>
</feature>
<evidence type="ECO:0000256" key="4">
    <source>
        <dbReference type="ARBA" id="ARBA00023163"/>
    </source>
</evidence>
<dbReference type="InterPro" id="IPR017930">
    <property type="entry name" value="Myb_dom"/>
</dbReference>
<evidence type="ECO:0000256" key="5">
    <source>
        <dbReference type="ARBA" id="ARBA00023242"/>
    </source>
</evidence>
<keyword evidence="4" id="KW-0804">Transcription</keyword>
<feature type="domain" description="Myb-like" evidence="6">
    <location>
        <begin position="392"/>
        <end position="470"/>
    </location>
</feature>
<gene>
    <name evidence="8" type="ORF">NQ315_001160</name>
</gene>
<comment type="caution">
    <text evidence="8">The sequence shown here is derived from an EMBL/GenBank/DDBJ whole genome shotgun (WGS) entry which is preliminary data.</text>
</comment>
<dbReference type="Proteomes" id="UP001159042">
    <property type="component" value="Unassembled WGS sequence"/>
</dbReference>
<sequence length="920" mass="107378">MEDEEDLKRMIALINTTKEMMKEDAPDYHYDDFIICENSDGDENGDYAYIEDNFEFCNFKSSTDLSKLNSYESRSSLKPDELQVIDSCSDSDLRKLLLLNRTKNFQLMQMYKKLKDLLIQCQKDIVDKNELLTNFMKQNVGKQPSSGAWRLAAPYFKDKQLYSCPPNADAVRKKKNNELCVYDITYIPRWTNLECEKLQRAVKLNYNINQQNEVMKKMKNLETNDNEMKALQARMEELQKEDNCVTPPLNSDQFIDWMRVAEVFLQDRRTSFECTSFWHIYLHPSINKTPWTPEEIEKLKKLAVKHRLQNWDDIARELGSNRTGFMACMKYHTNLHERVRKGDFTHAEDMMITQLVQKHKMGDYIPWFKIAQHFKDRTRSQLHHRYTYYLSQTGKRKGKFTDEEDILLMILVDRFGRNYKKCSEYLPTRSLDDEIIMKYVEERGEKSWSQLTKVLRRCRNQIRQRYHTIKAYMEKNPASTLATVPRRKHKLQAEEDAFNFLRMIADQFRDSEEIPTLQEIGKALRQQGYESNQPLELPNAFEVKFPNKFNVDEMLTNFFSDSFKMTSSKCITPHYVQKAVTDVRTVLDVLQVKLDIPEDFEHDNRLDNLDVAVLNALSTEREGNEDVNNLLAPNLNTVLGLRNLLIKFSSNNLEYQETNKDHVNEAWSNIVRQLLNLSDRERDVIEKHYHLFFKRFQTLFKWPAVMTLVNPSAELHSTCNNELTVNKIQVKRTYSKADKNETIAEEVPGKRMKNSEAASSSTAITFQPLKLTPVTNKSVIEDLLRNRDKKLFCLEAVQGEKGTTTVIKEVDFHSYVDKQVESTANVEVASTPTKNRATHFIPGQGECIILRGDDDALSGISDESLDDDGVEEDDVDIVKLEQIIHDQVGEVSHEVLEDFEDLKKLDDFIKTHKGLDMDFA</sequence>
<dbReference type="PANTHER" id="PTHR46621">
    <property type="entry name" value="SNRNA-ACTIVATING PROTEIN COMPLEX SUBUNIT 4"/>
    <property type="match status" value="1"/>
</dbReference>
<comment type="subcellular location">
    <subcellularLocation>
        <location evidence="1">Nucleus</location>
    </subcellularLocation>
</comment>